<dbReference type="GO" id="GO:0005634">
    <property type="term" value="C:nucleus"/>
    <property type="evidence" value="ECO:0007669"/>
    <property type="project" value="UniProtKB-SubCell"/>
</dbReference>
<reference evidence="7 8" key="1">
    <citation type="submission" date="2020-04" db="EMBL/GenBank/DDBJ databases">
        <title>Perkinsus chesapeaki whole genome sequence.</title>
        <authorList>
            <person name="Bogema D.R."/>
        </authorList>
    </citation>
    <scope>NUCLEOTIDE SEQUENCE [LARGE SCALE GENOMIC DNA]</scope>
    <source>
        <strain evidence="7">ATCC PRA-425</strain>
    </source>
</reference>
<accession>A0A7J6MDU6</accession>
<dbReference type="GO" id="GO:0006974">
    <property type="term" value="P:DNA damage response"/>
    <property type="evidence" value="ECO:0007669"/>
    <property type="project" value="InterPro"/>
</dbReference>
<proteinExistence type="inferred from homology"/>
<feature type="compositionally biased region" description="Basic and acidic residues" evidence="6">
    <location>
        <begin position="18"/>
        <end position="33"/>
    </location>
</feature>
<evidence type="ECO:0000256" key="6">
    <source>
        <dbReference type="SAM" id="MobiDB-lite"/>
    </source>
</evidence>
<evidence type="ECO:0000256" key="4">
    <source>
        <dbReference type="ARBA" id="ARBA00022454"/>
    </source>
</evidence>
<dbReference type="EMBL" id="JAAPAO010000164">
    <property type="protein sequence ID" value="KAF4669772.1"/>
    <property type="molecule type" value="Genomic_DNA"/>
</dbReference>
<evidence type="ECO:0000256" key="5">
    <source>
        <dbReference type="ARBA" id="ARBA00023242"/>
    </source>
</evidence>
<dbReference type="PANTHER" id="PTHR13386:SF1">
    <property type="entry name" value="HISTONE PARYLATION FACTOR 1"/>
    <property type="match status" value="1"/>
</dbReference>
<comment type="similarity">
    <text evidence="3">Belongs to the HPF1 family.</text>
</comment>
<name>A0A7J6MDU6_PERCH</name>
<dbReference type="OrthoDB" id="348488at2759"/>
<keyword evidence="5" id="KW-0539">Nucleus</keyword>
<dbReference type="GO" id="GO:0042393">
    <property type="term" value="F:histone binding"/>
    <property type="evidence" value="ECO:0007669"/>
    <property type="project" value="InterPro"/>
</dbReference>
<dbReference type="Pfam" id="PF10228">
    <property type="entry name" value="HPF1"/>
    <property type="match status" value="1"/>
</dbReference>
<evidence type="ECO:0000256" key="2">
    <source>
        <dbReference type="ARBA" id="ARBA00004286"/>
    </source>
</evidence>
<dbReference type="GO" id="GO:0005694">
    <property type="term" value="C:chromosome"/>
    <property type="evidence" value="ECO:0007669"/>
    <property type="project" value="UniProtKB-SubCell"/>
</dbReference>
<dbReference type="Proteomes" id="UP000591131">
    <property type="component" value="Unassembled WGS sequence"/>
</dbReference>
<evidence type="ECO:0000256" key="1">
    <source>
        <dbReference type="ARBA" id="ARBA00004123"/>
    </source>
</evidence>
<sequence>MAATKRRRSEMASSTERAQTEVKEAKSCKEQPTDKYAGATKRIGEKYLIEAPPSMFTVWEICTKLNPSDPCGALEDIGLKLVGPFHEIAEKSEAAQAEWRYFYDPPEVVTIMVDTREPGRHWVYYVDSPGDVPVSVLVAARAEDYKFRAASDSLLSLVYDIAREHDEGGRIVEAIESVHTGKGDLVVSTNAWKARTRRTQGTTFSGLGVLVPYDKHTEVGYRELPVSSKALKGILDKIREAPPDKRDTSRLDEIFTWTNIGNDEGDFGMGLELGQDLFCADKPGVPPVFTKPLTTILRNAYNLLGRKEFIPVLEAHMKWRVSQYESLESEFAGLAPGCQSLAEKP</sequence>
<feature type="region of interest" description="Disordered" evidence="6">
    <location>
        <begin position="1"/>
        <end position="33"/>
    </location>
</feature>
<comment type="caution">
    <text evidence="7">The sequence shown here is derived from an EMBL/GenBank/DDBJ whole genome shotgun (WGS) entry which is preliminary data.</text>
</comment>
<keyword evidence="4" id="KW-0158">Chromosome</keyword>
<dbReference type="GO" id="GO:0072572">
    <property type="term" value="F:poly-ADP-D-ribose binding"/>
    <property type="evidence" value="ECO:0007669"/>
    <property type="project" value="TreeGrafter"/>
</dbReference>
<organism evidence="7 8">
    <name type="scientific">Perkinsus chesapeaki</name>
    <name type="common">Clam parasite</name>
    <name type="synonym">Perkinsus andrewsi</name>
    <dbReference type="NCBI Taxonomy" id="330153"/>
    <lineage>
        <taxon>Eukaryota</taxon>
        <taxon>Sar</taxon>
        <taxon>Alveolata</taxon>
        <taxon>Perkinsozoa</taxon>
        <taxon>Perkinsea</taxon>
        <taxon>Perkinsida</taxon>
        <taxon>Perkinsidae</taxon>
        <taxon>Perkinsus</taxon>
    </lineage>
</organism>
<protein>
    <submittedName>
        <fullName evidence="7">Uncharacterized protein</fullName>
    </submittedName>
</protein>
<dbReference type="PANTHER" id="PTHR13386">
    <property type="entry name" value="HISTONE PARYLATION FACTOR 1"/>
    <property type="match status" value="1"/>
</dbReference>
<dbReference type="InterPro" id="IPR019361">
    <property type="entry name" value="HPF1"/>
</dbReference>
<evidence type="ECO:0000313" key="7">
    <source>
        <dbReference type="EMBL" id="KAF4669772.1"/>
    </source>
</evidence>
<keyword evidence="8" id="KW-1185">Reference proteome</keyword>
<comment type="subcellular location">
    <subcellularLocation>
        <location evidence="2">Chromosome</location>
    </subcellularLocation>
    <subcellularLocation>
        <location evidence="1">Nucleus</location>
    </subcellularLocation>
</comment>
<dbReference type="AlphaFoldDB" id="A0A7J6MDU6"/>
<gene>
    <name evidence="7" type="ORF">FOL47_002359</name>
</gene>
<evidence type="ECO:0000256" key="3">
    <source>
        <dbReference type="ARBA" id="ARBA00010803"/>
    </source>
</evidence>
<evidence type="ECO:0000313" key="8">
    <source>
        <dbReference type="Proteomes" id="UP000591131"/>
    </source>
</evidence>